<protein>
    <submittedName>
        <fullName evidence="2">Uncharacterized protein</fullName>
    </submittedName>
</protein>
<accession>A0A9X0WH00</accession>
<dbReference type="Proteomes" id="UP001138802">
    <property type="component" value="Unassembled WGS sequence"/>
</dbReference>
<evidence type="ECO:0000313" key="2">
    <source>
        <dbReference type="EMBL" id="MBK1644536.1"/>
    </source>
</evidence>
<comment type="caution">
    <text evidence="2">The sequence shown here is derived from an EMBL/GenBank/DDBJ whole genome shotgun (WGS) entry which is preliminary data.</text>
</comment>
<gene>
    <name evidence="2" type="ORF">CKO25_07685</name>
</gene>
<name>A0A9X0WH00_9GAMM</name>
<dbReference type="AlphaFoldDB" id="A0A9X0WH00"/>
<organism evidence="2 3">
    <name type="scientific">Thiocapsa imhoffii</name>
    <dbReference type="NCBI Taxonomy" id="382777"/>
    <lineage>
        <taxon>Bacteria</taxon>
        <taxon>Pseudomonadati</taxon>
        <taxon>Pseudomonadota</taxon>
        <taxon>Gammaproteobacteria</taxon>
        <taxon>Chromatiales</taxon>
        <taxon>Chromatiaceae</taxon>
        <taxon>Thiocapsa</taxon>
    </lineage>
</organism>
<dbReference type="EMBL" id="NRSD01000006">
    <property type="protein sequence ID" value="MBK1644536.1"/>
    <property type="molecule type" value="Genomic_DNA"/>
</dbReference>
<evidence type="ECO:0000256" key="1">
    <source>
        <dbReference type="SAM" id="MobiDB-lite"/>
    </source>
</evidence>
<evidence type="ECO:0000313" key="3">
    <source>
        <dbReference type="Proteomes" id="UP001138802"/>
    </source>
</evidence>
<proteinExistence type="predicted"/>
<feature type="region of interest" description="Disordered" evidence="1">
    <location>
        <begin position="37"/>
        <end position="62"/>
    </location>
</feature>
<reference evidence="2 3" key="1">
    <citation type="journal article" date="2020" name="Microorganisms">
        <title>Osmotic Adaptation and Compatible Solute Biosynthesis of Phototrophic Bacteria as Revealed from Genome Analyses.</title>
        <authorList>
            <person name="Imhoff J.F."/>
            <person name="Rahn T."/>
            <person name="Kunzel S."/>
            <person name="Keller A."/>
            <person name="Neulinger S.C."/>
        </authorList>
    </citation>
    <scope>NUCLEOTIDE SEQUENCE [LARGE SCALE GENOMIC DNA]</scope>
    <source>
        <strain evidence="2 3">DSM 21303</strain>
    </source>
</reference>
<sequence>MAEPQFSVRSAKARELAHRLARNELRIAFGIHKIRTDQRAARLPPTGSSPLAGDPLTEANRE</sequence>
<keyword evidence="3" id="KW-1185">Reference proteome</keyword>
<dbReference type="RefSeq" id="WP_200387349.1">
    <property type="nucleotide sequence ID" value="NZ_NRSD01000006.1"/>
</dbReference>